<feature type="region of interest" description="Peripentonal hexon-tethering domain" evidence="11">
    <location>
        <begin position="1"/>
        <end position="108"/>
    </location>
</feature>
<feature type="compositionally biased region" description="Basic residues" evidence="12">
    <location>
        <begin position="521"/>
        <end position="533"/>
    </location>
</feature>
<comment type="caution">
    <text evidence="11">Lacks conserved residue(s) required for the propagation of feature annotation.</text>
</comment>
<comment type="similarity">
    <text evidence="1 11">Belongs to the adenoviridae hexon-linking protein IIIa family.</text>
</comment>
<dbReference type="Gene3D" id="1.20.120.1500">
    <property type="entry name" value="Pre-hexon-linking protein IIIa"/>
    <property type="match status" value="1"/>
</dbReference>
<keyword evidence="14" id="KW-1185">Reference proteome</keyword>
<comment type="induction">
    <text evidence="11">Expressed in the late phase of the viral replicative cycle.</text>
</comment>
<evidence type="ECO:0000256" key="5">
    <source>
        <dbReference type="ARBA" id="ARBA00022612"/>
    </source>
</evidence>
<comment type="miscellaneous">
    <text evidence="11">All late proteins expressed from the major late promoter are produced by alternative splicing and alternative polyadenylation of the same gene giving rise to non-overlapping ORFs. A leader sequence is present in the N-terminus of all these mRNAs and is recognized by the viral shutoff protein to provide expression although conventional translation via ribosome scanning from the cap has been shut off in the host cell.</text>
</comment>
<evidence type="ECO:0000256" key="1">
    <source>
        <dbReference type="ARBA" id="ARBA00010762"/>
    </source>
</evidence>
<evidence type="ECO:0000256" key="12">
    <source>
        <dbReference type="SAM" id="MobiDB-lite"/>
    </source>
</evidence>
<proteinExistence type="evidence at transcript level"/>
<protein>
    <recommendedName>
        <fullName evidence="11">Pre-hexon-linking protein IIIa</fullName>
    </recommendedName>
    <alternativeName>
        <fullName evidence="11">Capsid vertex-specific component IIIa</fullName>
        <shortName evidence="11">CVSC</shortName>
    </alternativeName>
    <alternativeName>
        <fullName evidence="11">Protein IIIa</fullName>
    </alternativeName>
    <alternativeName>
        <fullName evidence="11">pIIIa</fullName>
    </alternativeName>
    <component>
        <recommendedName>
            <fullName evidence="11">Hexon-linking protein IIIa</fullName>
        </recommendedName>
    </component>
</protein>
<keyword evidence="9 11" id="KW-0231">Viral genome packaging</keyword>
<evidence type="ECO:0000256" key="10">
    <source>
        <dbReference type="ARBA" id="ARBA00046738"/>
    </source>
</evidence>
<keyword evidence="7 11" id="KW-0426">Late protein</keyword>
<feature type="modified residue" description="Phosphothreonine; by host" evidence="11">
    <location>
        <position position="281"/>
    </location>
</feature>
<dbReference type="GO" id="GO:0098021">
    <property type="term" value="C:viral capsid, decoration"/>
    <property type="evidence" value="ECO:0007669"/>
    <property type="project" value="UniProtKB-UniRule"/>
</dbReference>
<feature type="region of interest" description="Disordered" evidence="12">
    <location>
        <begin position="452"/>
        <end position="473"/>
    </location>
</feature>
<sequence length="581" mass="63536">MAEAPRSLGPAPYNPSLQALFQSQPSAEQDWRGVLDRVAALNKNGDFGSQPQANRFGAILEAVVPPRQDPTHEKVLAIVNALLETRAIRRDEAGQMYTALLQRVSRYNSVNVQGNLDRLIQDVKEALAQRERAGPGGGSNSSGLGSVVALNAFLSTQPAVVERGQENYVAFLSALKLMVTEAPQSEVYQAGPSFYFQTNRHGSQTVNLSQAFENLRPLWGVRAPVNERTTISSLLTPNSRLLLLLIAPFTDGVGISRDSYIGHLLTLYRETIGNTRVNESTYNEITEVSRALGADDASNLQATLNYLLTNKQTKLPQEFSLSPEEERVLRYVQQAVSLFLMQDGHTATTALDQASANIAPSFYAAHRDFINRLMDYFQRAAAMAPDYFLQAVMNPHWLPPPGFYTQEFDFPEPNEGFLWDDLDSALSASAPGATAAVAAAAAKADPLSGTPLSASPAVSRGASPPPLPPGAAAAAAAPEDIFAASSFRNVQNNGIDELIDRMNRWKTYAQESQEVRDMQERRRRRDARRRARRERRESSDDDDSDLGPFFRGRGGAARGAAAAGARDPFGHLRPRGPRMLL</sequence>
<keyword evidence="2 11" id="KW-0597">Phosphoprotein</keyword>
<comment type="subunit">
    <text evidence="10 11">Interacts with hexon proteins; this interaction tethers the peripentonal hexons to hexons situated in the facet. Interacts with the penton protein (via N-terminus). Interacts with packaging protein 3; this interaction is required to promote correct genome packaging.</text>
</comment>
<feature type="site" description="Cleavage; by viral protease" evidence="11">
    <location>
        <begin position="565"/>
        <end position="566"/>
    </location>
</feature>
<dbReference type="InterPro" id="IPR003479">
    <property type="entry name" value="Hex_IIIa"/>
</dbReference>
<keyword evidence="8 11" id="KW-1232">Capsid decoration protein</keyword>
<evidence type="ECO:0000313" key="13">
    <source>
        <dbReference type="EMBL" id="UDF05961.1"/>
    </source>
</evidence>
<evidence type="ECO:0000256" key="8">
    <source>
        <dbReference type="ARBA" id="ARBA00023093"/>
    </source>
</evidence>
<feature type="chain" id="PRO_5041758017" description="Pre-hexon-linking protein IIIa" evidence="11">
    <location>
        <begin position="1"/>
        <end position="581"/>
    </location>
</feature>
<name>A0AAE9C1Q6_9ADEN</name>
<comment type="subcellular location">
    <subcellularLocation>
        <location evidence="11">Virion</location>
    </subcellularLocation>
    <subcellularLocation>
        <location evidence="11">Host nucleus</location>
    </subcellularLocation>
    <text evidence="11">Surrounds the border of each facet on the capsid exterior. Present in around 60 copies per virion.</text>
</comment>
<accession>A0AAE9C1Q6</accession>
<dbReference type="GO" id="GO:0042025">
    <property type="term" value="C:host cell nucleus"/>
    <property type="evidence" value="ECO:0007669"/>
    <property type="project" value="UniProtKB-SubCell"/>
</dbReference>
<feature type="region of interest" description="Binding to hexon-linking protein" evidence="11">
    <location>
        <begin position="145"/>
        <end position="258"/>
    </location>
</feature>
<organism evidence="13 14">
    <name type="scientific">reindeer adenovirus 1</name>
    <dbReference type="NCBI Taxonomy" id="2885353"/>
    <lineage>
        <taxon>Viruses</taxon>
        <taxon>Varidnaviria</taxon>
        <taxon>Bamfordvirae</taxon>
        <taxon>Preplasmiviricota</taxon>
        <taxon>Polisuviricotina</taxon>
        <taxon>Pharingeaviricetes</taxon>
        <taxon>Rowavirales</taxon>
        <taxon>Adenoviridae</taxon>
        <taxon>Mastadenovirus</taxon>
        <taxon>Mastadenovirus tarandri</taxon>
    </lineage>
</organism>
<feature type="compositionally biased region" description="Basic residues" evidence="12">
    <location>
        <begin position="572"/>
        <end position="581"/>
    </location>
</feature>
<feature type="propeptide" id="PRO_5041758018" evidence="11">
    <location>
        <begin position="566"/>
        <end position="581"/>
    </location>
</feature>
<dbReference type="EMBL" id="MZ507556">
    <property type="protein sequence ID" value="UDF05961.1"/>
    <property type="molecule type" value="Genomic_DNA"/>
</dbReference>
<comment type="function">
    <text evidence="11">Structural component of the virion that acts as a cement protein on the capsid exterior which mediates the interactions between the hexons, including the peripentonal hexons, and reaches all the way to the penton vertices. Two hexon linking proteins IIIa, one from each facet, stabilize the unique edge interface between a pair of facets. As the virus enters the host cell, hexon linking proteins IIIa are shed concomitant with virion acidification in the endosome. During virus assembly, seems to play a role in the serotype specificity of the packaging of viral DNA via its interaction with packaging protein 3.</text>
</comment>
<evidence type="ECO:0000256" key="6">
    <source>
        <dbReference type="ARBA" id="ARBA00022844"/>
    </source>
</evidence>
<evidence type="ECO:0000256" key="4">
    <source>
        <dbReference type="ARBA" id="ARBA00022562"/>
    </source>
</evidence>
<reference evidence="13 14" key="1">
    <citation type="submission" date="2021-07" db="EMBL/GenBank/DDBJ databases">
        <title>Novel adenovirus associated with necrotizing bronchiolitis in a captive reindeer (Rangifer tarandus).</title>
        <authorList>
            <person name="Dastjerdi A."/>
            <person name="Jeckel S."/>
            <person name="Davies H."/>
            <person name="Irving J."/>
            <person name="Lounge C."/>
            <person name="Plummer C."/>
            <person name="Vidovszky M.Z."/>
            <person name="Harrach B."/>
            <person name="Chantrey J."/>
            <person name="Williams J."/>
        </authorList>
    </citation>
    <scope>NUCLEOTIDE SEQUENCE [LARGE SCALE GENOMIC DNA]</scope>
    <source>
        <strain evidence="13 14">UK_2021</strain>
    </source>
</reference>
<feature type="modified residue" description="Phosphoserine; by host" evidence="11">
    <location>
        <position position="453"/>
    </location>
</feature>
<dbReference type="Proteomes" id="UP001264104">
    <property type="component" value="Segment"/>
</dbReference>
<keyword evidence="3 11" id="KW-0167">Capsid protein</keyword>
<evidence type="ECO:0000256" key="9">
    <source>
        <dbReference type="ARBA" id="ARBA00023219"/>
    </source>
</evidence>
<evidence type="ECO:0000256" key="7">
    <source>
        <dbReference type="ARBA" id="ARBA00022921"/>
    </source>
</evidence>
<feature type="region of interest" description="Disordered" evidence="12">
    <location>
        <begin position="510"/>
        <end position="581"/>
    </location>
</feature>
<dbReference type="HAMAP" id="MF_04047">
    <property type="entry name" value="ADV_CAP3"/>
    <property type="match status" value="1"/>
</dbReference>
<keyword evidence="6 11" id="KW-0946">Virion</keyword>
<evidence type="ECO:0000256" key="3">
    <source>
        <dbReference type="ARBA" id="ARBA00022561"/>
    </source>
</evidence>
<evidence type="ECO:0000313" key="14">
    <source>
        <dbReference type="Proteomes" id="UP001264104"/>
    </source>
</evidence>
<dbReference type="Pfam" id="PF02455">
    <property type="entry name" value="Hex_IIIa"/>
    <property type="match status" value="1"/>
</dbReference>
<evidence type="ECO:0000256" key="2">
    <source>
        <dbReference type="ARBA" id="ARBA00022553"/>
    </source>
</evidence>
<feature type="modified residue" description="Phosphoserine; by host" evidence="11">
    <location>
        <position position="232"/>
    </location>
</feature>
<feature type="chain" id="PRO_5041758019" description="Hexon-linking protein IIIa" evidence="11">
    <location>
        <begin position="1"/>
        <end position="565"/>
    </location>
</feature>
<dbReference type="InterPro" id="IPR043053">
    <property type="entry name" value="Hex_IIIa_N"/>
</dbReference>
<keyword evidence="4 11" id="KW-1048">Host nucleus</keyword>
<comment type="PTM">
    <text evidence="11">Cleaved near the C-terminus by the viral protease during virion maturation to form the mature protein.</text>
</comment>
<keyword evidence="5 11" id="KW-1188">Viral release from host cell</keyword>
<evidence type="ECO:0000256" key="11">
    <source>
        <dbReference type="HAMAP-Rule" id="MF_04047"/>
    </source>
</evidence>